<dbReference type="RefSeq" id="WP_148648995.1">
    <property type="nucleotide sequence ID" value="NZ_CP011131.1"/>
</dbReference>
<proteinExistence type="predicted"/>
<evidence type="ECO:0000313" key="1">
    <source>
        <dbReference type="EMBL" id="UNP28455.1"/>
    </source>
</evidence>
<sequence length="314" mass="35826">MSDPRGDFVARIDLSKTRVRAFEGFIFLCGGENASDPRPIKSIRHMIYHELTSSRHSQMASRLKLAEEIQNWFHDGYYRDLVTLEEHLAGLSAVIVLVVESEGAIAELGAFAVSPAILDRLLVLIAEIHYETTSFIRLGPIRRLENNSEKSVLVYDWHDRSVIGRSTINFDKFEGEVGGVVDAIRNFTGPGQSERIFRPVEPAHVMFLICELCDLFGALNTTEISIYLKGLGLEVESDQLKQYLFLLEKLDLLRIKANGHGRYYYPPEWVSRISFGYTPGDHIDKERLRVNVTEYYDKSLKSRSDVVRKIRRAS</sequence>
<name>A0ABY3XA16_9GAMM</name>
<gene>
    <name evidence="1" type="ORF">MOV92_18425</name>
</gene>
<organism evidence="1 2">
    <name type="scientific">Lysobacter gummosus</name>
    <dbReference type="NCBI Taxonomy" id="262324"/>
    <lineage>
        <taxon>Bacteria</taxon>
        <taxon>Pseudomonadati</taxon>
        <taxon>Pseudomonadota</taxon>
        <taxon>Gammaproteobacteria</taxon>
        <taxon>Lysobacterales</taxon>
        <taxon>Lysobacteraceae</taxon>
        <taxon>Lysobacter</taxon>
    </lineage>
</organism>
<reference evidence="1 2" key="1">
    <citation type="submission" date="2022-03" db="EMBL/GenBank/DDBJ databases">
        <title>Complete genome sequence of Lysobacter capsici VKM B-2533 and Lysobacter gummosus 10.1.1, promising sources of lytic agents.</title>
        <authorList>
            <person name="Tarlachkov S.V."/>
            <person name="Kudryakova I.V."/>
            <person name="Afoshin A.S."/>
            <person name="Leontyevskaya E.A."/>
            <person name="Leontyevskaya N.V."/>
        </authorList>
    </citation>
    <scope>NUCLEOTIDE SEQUENCE [LARGE SCALE GENOMIC DNA]</scope>
    <source>
        <strain evidence="1 2">10.1.1</strain>
    </source>
</reference>
<accession>A0ABY3XA16</accession>
<dbReference type="Proteomes" id="UP000829194">
    <property type="component" value="Chromosome"/>
</dbReference>
<dbReference type="InterPro" id="IPR049725">
    <property type="entry name" value="STM3845-like"/>
</dbReference>
<dbReference type="NCBIfam" id="NF038232">
    <property type="entry name" value="STM3845_fam"/>
    <property type="match status" value="1"/>
</dbReference>
<protein>
    <submittedName>
        <fullName evidence="1">Retron St85 family effector protein</fullName>
    </submittedName>
</protein>
<dbReference type="EMBL" id="CP093547">
    <property type="protein sequence ID" value="UNP28455.1"/>
    <property type="molecule type" value="Genomic_DNA"/>
</dbReference>
<evidence type="ECO:0000313" key="2">
    <source>
        <dbReference type="Proteomes" id="UP000829194"/>
    </source>
</evidence>
<keyword evidence="2" id="KW-1185">Reference proteome</keyword>